<dbReference type="GO" id="GO:0003677">
    <property type="term" value="F:DNA binding"/>
    <property type="evidence" value="ECO:0007669"/>
    <property type="project" value="UniProtKB-KW"/>
</dbReference>
<dbReference type="RefSeq" id="WP_091527790.1">
    <property type="nucleotide sequence ID" value="NZ_LT629772.1"/>
</dbReference>
<proteinExistence type="predicted"/>
<dbReference type="Pfam" id="PF06224">
    <property type="entry name" value="AlkZ-like"/>
    <property type="match status" value="1"/>
</dbReference>
<dbReference type="PANTHER" id="PTHR38479:SF2">
    <property type="entry name" value="WINGED HELIX DNA-BINDING DOMAIN-CONTAINING PROTEIN"/>
    <property type="match status" value="1"/>
</dbReference>
<evidence type="ECO:0000313" key="2">
    <source>
        <dbReference type="Proteomes" id="UP000199103"/>
    </source>
</evidence>
<dbReference type="Proteomes" id="UP000199103">
    <property type="component" value="Chromosome I"/>
</dbReference>
<dbReference type="AlphaFoldDB" id="A0A1H1YJU9"/>
<reference evidence="1 2" key="1">
    <citation type="submission" date="2016-10" db="EMBL/GenBank/DDBJ databases">
        <authorList>
            <person name="de Groot N.N."/>
        </authorList>
    </citation>
    <scope>NUCLEOTIDE SEQUENCE [LARGE SCALE GENOMIC DNA]</scope>
    <source>
        <strain evidence="1 2">DSM 21800</strain>
    </source>
</reference>
<keyword evidence="1" id="KW-0238">DNA-binding</keyword>
<dbReference type="STRING" id="630515.SAMN04489812_4622"/>
<dbReference type="EMBL" id="LT629772">
    <property type="protein sequence ID" value="SDT21727.1"/>
    <property type="molecule type" value="Genomic_DNA"/>
</dbReference>
<sequence length="382" mass="41832">MKLTRERLAGITLGRQFPTIRGRGRAAVRELFDRVGPIQSQVPRAPFLTAAARLPGVSYATVRDGFVDGDLIKTTNLRGTVHTSRPAPFGALDAVSRQARAVDLRRVLGLTDAGLTVPDLITEIEAFCTGNWRPRAELTEQIFGWLADRGASVRPGASSSQAGNLIWGHSGLLRRPRDDHWERRIDTLHRTAIDVVGPELAPRSAEQAMIELVRVHLSAYGPATRRDIAWWAGSALTPVDRALASMTDELVRHPVSNGEDLIDLAELPQRRGSDPGLRLLPEFDGLLLGYAPANRDRFIDREHLDRIWTRANGMFLPMILLDGRIVGGWRTMPGRPSADTVIELRPFTAGSGLTAERASEQITAAATALDLTVTDVRILPPG</sequence>
<dbReference type="OrthoDB" id="9148135at2"/>
<dbReference type="InterPro" id="IPR009351">
    <property type="entry name" value="AlkZ-like"/>
</dbReference>
<name>A0A1H1YJU9_9ACTN</name>
<gene>
    <name evidence="1" type="ORF">SAMN04489812_4622</name>
</gene>
<accession>A0A1H1YJU9</accession>
<protein>
    <submittedName>
        <fullName evidence="1">Winged helix DNA-binding domain-containing protein</fullName>
    </submittedName>
</protein>
<evidence type="ECO:0000313" key="1">
    <source>
        <dbReference type="EMBL" id="SDT21727.1"/>
    </source>
</evidence>
<organism evidence="1 2">
    <name type="scientific">Microlunatus soli</name>
    <dbReference type="NCBI Taxonomy" id="630515"/>
    <lineage>
        <taxon>Bacteria</taxon>
        <taxon>Bacillati</taxon>
        <taxon>Actinomycetota</taxon>
        <taxon>Actinomycetes</taxon>
        <taxon>Propionibacteriales</taxon>
        <taxon>Propionibacteriaceae</taxon>
        <taxon>Microlunatus</taxon>
    </lineage>
</organism>
<keyword evidence="2" id="KW-1185">Reference proteome</keyword>
<dbReference type="PANTHER" id="PTHR38479">
    <property type="entry name" value="LMO0824 PROTEIN"/>
    <property type="match status" value="1"/>
</dbReference>